<dbReference type="AlphaFoldDB" id="A0AAT9HLQ1"/>
<accession>A0AAT9HLQ1</accession>
<feature type="compositionally biased region" description="Basic and acidic residues" evidence="1">
    <location>
        <begin position="1"/>
        <end position="12"/>
    </location>
</feature>
<protein>
    <submittedName>
        <fullName evidence="2">Uncharacterized protein</fullName>
    </submittedName>
</protein>
<name>A0AAT9HLQ1_9ACTN</name>
<dbReference type="EMBL" id="AP035768">
    <property type="protein sequence ID" value="BFO18342.1"/>
    <property type="molecule type" value="Genomic_DNA"/>
</dbReference>
<feature type="compositionally biased region" description="Basic and acidic residues" evidence="1">
    <location>
        <begin position="60"/>
        <end position="69"/>
    </location>
</feature>
<proteinExistence type="predicted"/>
<feature type="region of interest" description="Disordered" evidence="1">
    <location>
        <begin position="42"/>
        <end position="69"/>
    </location>
</feature>
<gene>
    <name evidence="2" type="ORF">SHKM778_47300</name>
</gene>
<feature type="region of interest" description="Disordered" evidence="1">
    <location>
        <begin position="1"/>
        <end position="22"/>
    </location>
</feature>
<sequence>MQPGDRLVEDHQAASPAAAAHENGVGELEALRLSAGQLGPALPELQVSQPRLPGGAQSGGERRGGREELGGLVHRHRQHLVDGLAVVSDGEQLGSEAAALADVALDPHVGHEVHVDLAPAVPLAGVAAAAGRVEGECPGPVAQALGLGVAA</sequence>
<reference evidence="2" key="2">
    <citation type="submission" date="2024-07" db="EMBL/GenBank/DDBJ databases">
        <title>Streptomyces haneummycinica sp. nov., a new antibiotic-producing actinobacterium isolated from marine sediment.</title>
        <authorList>
            <person name="Uemura M."/>
            <person name="Hamada M."/>
            <person name="Hirano S."/>
            <person name="Kobayashi K."/>
            <person name="Ohshiro T."/>
            <person name="Kobayashi T."/>
            <person name="Terahara T."/>
        </authorList>
    </citation>
    <scope>NUCLEOTIDE SEQUENCE</scope>
    <source>
        <strain evidence="2">KM77-8</strain>
    </source>
</reference>
<evidence type="ECO:0000313" key="2">
    <source>
        <dbReference type="EMBL" id="BFO18342.1"/>
    </source>
</evidence>
<reference evidence="2" key="1">
    <citation type="submission" date="2024-06" db="EMBL/GenBank/DDBJ databases">
        <authorList>
            <consortium name="consrtm"/>
            <person name="Uemura M."/>
            <person name="Terahara T."/>
        </authorList>
    </citation>
    <scope>NUCLEOTIDE SEQUENCE</scope>
    <source>
        <strain evidence="2">KM77-8</strain>
    </source>
</reference>
<evidence type="ECO:0000256" key="1">
    <source>
        <dbReference type="SAM" id="MobiDB-lite"/>
    </source>
</evidence>
<organism evidence="2">
    <name type="scientific">Streptomyces haneummycinicus</name>
    <dbReference type="NCBI Taxonomy" id="3074435"/>
    <lineage>
        <taxon>Bacteria</taxon>
        <taxon>Bacillati</taxon>
        <taxon>Actinomycetota</taxon>
        <taxon>Actinomycetes</taxon>
        <taxon>Kitasatosporales</taxon>
        <taxon>Streptomycetaceae</taxon>
        <taxon>Streptomyces</taxon>
    </lineage>
</organism>